<comment type="caution">
    <text evidence="1">The sequence shown here is derived from an EMBL/GenBank/DDBJ whole genome shotgun (WGS) entry which is preliminary data.</text>
</comment>
<gene>
    <name evidence="1" type="ORF">AHMF7605_04225</name>
</gene>
<dbReference type="OrthoDB" id="1421826at2"/>
<dbReference type="EMBL" id="PYFT01000001">
    <property type="protein sequence ID" value="PSR52785.1"/>
    <property type="molecule type" value="Genomic_DNA"/>
</dbReference>
<dbReference type="PANTHER" id="PTHR39186:SF1">
    <property type="entry name" value="DUF2071 DOMAIN-CONTAINING PROTEIN"/>
    <property type="match status" value="1"/>
</dbReference>
<reference evidence="1 2" key="1">
    <citation type="submission" date="2018-03" db="EMBL/GenBank/DDBJ databases">
        <title>Adhaeribacter sp. HMF7605 Genome sequencing and assembly.</title>
        <authorList>
            <person name="Kang H."/>
            <person name="Kang J."/>
            <person name="Cha I."/>
            <person name="Kim H."/>
            <person name="Joh K."/>
        </authorList>
    </citation>
    <scope>NUCLEOTIDE SEQUENCE [LARGE SCALE GENOMIC DNA]</scope>
    <source>
        <strain evidence="1 2">HMF7605</strain>
    </source>
</reference>
<keyword evidence="2" id="KW-1185">Reference proteome</keyword>
<dbReference type="Proteomes" id="UP000240357">
    <property type="component" value="Unassembled WGS sequence"/>
</dbReference>
<sequence length="244" mass="28989">MSFLRAEWRKLAFINYVIDPSVLQEFVPFGTELDFYENKCYISLVGLRFVNTRVLGFKISFHVNFEEVNLRFYVKRKVPDGWRRGVVFLKEIVPKPAITFVASTFYNEKYETMPMQHSWQENEVDREVKYRWKKSSKWQEIHIKAEKIASFIPVGSEAEFITEHYWGYAHVNQQQSNEYEVKHPKWVQYAIIDYKLEVDFALVYGAKFKFLTDYQPTSVMLAEGSEISVEKKLEIKINARAYAK</sequence>
<name>A0A2T2YB96_9BACT</name>
<dbReference type="InterPro" id="IPR018644">
    <property type="entry name" value="DUF2071"/>
</dbReference>
<protein>
    <recommendedName>
        <fullName evidence="3">DUF2071 domain-containing protein</fullName>
    </recommendedName>
</protein>
<dbReference type="AlphaFoldDB" id="A0A2T2YB96"/>
<dbReference type="PANTHER" id="PTHR39186">
    <property type="entry name" value="DUF2071 FAMILY PROTEIN"/>
    <property type="match status" value="1"/>
</dbReference>
<evidence type="ECO:0000313" key="1">
    <source>
        <dbReference type="EMBL" id="PSR52785.1"/>
    </source>
</evidence>
<evidence type="ECO:0008006" key="3">
    <source>
        <dbReference type="Google" id="ProtNLM"/>
    </source>
</evidence>
<evidence type="ECO:0000313" key="2">
    <source>
        <dbReference type="Proteomes" id="UP000240357"/>
    </source>
</evidence>
<proteinExistence type="predicted"/>
<dbReference type="RefSeq" id="WP_106926755.1">
    <property type="nucleotide sequence ID" value="NZ_PYFT01000001.1"/>
</dbReference>
<organism evidence="1 2">
    <name type="scientific">Adhaeribacter arboris</name>
    <dbReference type="NCBI Taxonomy" id="2072846"/>
    <lineage>
        <taxon>Bacteria</taxon>
        <taxon>Pseudomonadati</taxon>
        <taxon>Bacteroidota</taxon>
        <taxon>Cytophagia</taxon>
        <taxon>Cytophagales</taxon>
        <taxon>Hymenobacteraceae</taxon>
        <taxon>Adhaeribacter</taxon>
    </lineage>
</organism>
<accession>A0A2T2YB96</accession>
<dbReference type="Pfam" id="PF09844">
    <property type="entry name" value="DUF2071"/>
    <property type="match status" value="1"/>
</dbReference>